<feature type="domain" description="FAD-binding PCMH-type" evidence="4">
    <location>
        <begin position="116"/>
        <end position="303"/>
    </location>
</feature>
<proteinExistence type="inferred from homology"/>
<evidence type="ECO:0000313" key="5">
    <source>
        <dbReference type="EMBL" id="KIJ34204.1"/>
    </source>
</evidence>
<feature type="chain" id="PRO_5002221104" description="FAD-binding PCMH-type domain-containing protein" evidence="3">
    <location>
        <begin position="27"/>
        <end position="594"/>
    </location>
</feature>
<dbReference type="OrthoDB" id="9983560at2759"/>
<dbReference type="InterPro" id="IPR016166">
    <property type="entry name" value="FAD-bd_PCMH"/>
</dbReference>
<dbReference type="Pfam" id="PF01565">
    <property type="entry name" value="FAD_binding_4"/>
    <property type="match status" value="1"/>
</dbReference>
<protein>
    <recommendedName>
        <fullName evidence="4">FAD-binding PCMH-type domain-containing protein</fullName>
    </recommendedName>
</protein>
<dbReference type="Pfam" id="PF08031">
    <property type="entry name" value="BBE"/>
    <property type="match status" value="1"/>
</dbReference>
<dbReference type="PROSITE" id="PS51387">
    <property type="entry name" value="FAD_PCMH"/>
    <property type="match status" value="1"/>
</dbReference>
<dbReference type="InterPro" id="IPR036318">
    <property type="entry name" value="FAD-bd_PCMH-like_sf"/>
</dbReference>
<dbReference type="HOGENOM" id="CLU_018354_4_2_1"/>
<feature type="signal peptide" evidence="3">
    <location>
        <begin position="1"/>
        <end position="26"/>
    </location>
</feature>
<keyword evidence="3" id="KW-0732">Signal</keyword>
<dbReference type="PANTHER" id="PTHR13878">
    <property type="entry name" value="GULONOLACTONE OXIDASE"/>
    <property type="match status" value="1"/>
</dbReference>
<keyword evidence="2" id="KW-0560">Oxidoreductase</keyword>
<evidence type="ECO:0000259" key="4">
    <source>
        <dbReference type="PROSITE" id="PS51387"/>
    </source>
</evidence>
<dbReference type="InterPro" id="IPR050432">
    <property type="entry name" value="FAD-linked_Oxidoreductases_BP"/>
</dbReference>
<reference evidence="5 6" key="1">
    <citation type="submission" date="2014-06" db="EMBL/GenBank/DDBJ databases">
        <title>Evolutionary Origins and Diversification of the Mycorrhizal Mutualists.</title>
        <authorList>
            <consortium name="DOE Joint Genome Institute"/>
            <consortium name="Mycorrhizal Genomics Consortium"/>
            <person name="Kohler A."/>
            <person name="Kuo A."/>
            <person name="Nagy L.G."/>
            <person name="Floudas D."/>
            <person name="Copeland A."/>
            <person name="Barry K.W."/>
            <person name="Cichocki N."/>
            <person name="Veneault-Fourrey C."/>
            <person name="LaButti K."/>
            <person name="Lindquist E.A."/>
            <person name="Lipzen A."/>
            <person name="Lundell T."/>
            <person name="Morin E."/>
            <person name="Murat C."/>
            <person name="Riley R."/>
            <person name="Ohm R."/>
            <person name="Sun H."/>
            <person name="Tunlid A."/>
            <person name="Henrissat B."/>
            <person name="Grigoriev I.V."/>
            <person name="Hibbett D.S."/>
            <person name="Martin F."/>
        </authorList>
    </citation>
    <scope>NUCLEOTIDE SEQUENCE [LARGE SCALE GENOMIC DNA]</scope>
    <source>
        <strain evidence="5 6">SS14</strain>
    </source>
</reference>
<accession>A0A0C9UH74</accession>
<dbReference type="AlphaFoldDB" id="A0A0C9UH74"/>
<dbReference type="Proteomes" id="UP000054279">
    <property type="component" value="Unassembled WGS sequence"/>
</dbReference>
<dbReference type="InterPro" id="IPR016169">
    <property type="entry name" value="FAD-bd_PCMH_sub2"/>
</dbReference>
<dbReference type="InterPro" id="IPR006094">
    <property type="entry name" value="Oxid_FAD_bind_N"/>
</dbReference>
<comment type="similarity">
    <text evidence="1">Belongs to the oxygen-dependent FAD-linked oxidoreductase family.</text>
</comment>
<dbReference type="GO" id="GO:0016491">
    <property type="term" value="F:oxidoreductase activity"/>
    <property type="evidence" value="ECO:0007669"/>
    <property type="project" value="UniProtKB-KW"/>
</dbReference>
<organism evidence="5 6">
    <name type="scientific">Sphaerobolus stellatus (strain SS14)</name>
    <dbReference type="NCBI Taxonomy" id="990650"/>
    <lineage>
        <taxon>Eukaryota</taxon>
        <taxon>Fungi</taxon>
        <taxon>Dikarya</taxon>
        <taxon>Basidiomycota</taxon>
        <taxon>Agaricomycotina</taxon>
        <taxon>Agaricomycetes</taxon>
        <taxon>Phallomycetidae</taxon>
        <taxon>Geastrales</taxon>
        <taxon>Sphaerobolaceae</taxon>
        <taxon>Sphaerobolus</taxon>
    </lineage>
</organism>
<dbReference type="SUPFAM" id="SSF56176">
    <property type="entry name" value="FAD-binding/transporter-associated domain-like"/>
    <property type="match status" value="1"/>
</dbReference>
<gene>
    <name evidence="5" type="ORF">M422DRAFT_182356</name>
</gene>
<keyword evidence="6" id="KW-1185">Reference proteome</keyword>
<sequence length="594" mass="64379">MTRSLLRFIPLSALVLALAAFQLARAHEGFARSAKCKALPSDASWPATKVWDSFNSSVNGRLIRTVPIGTPCHGSHFNQTECASIQNNWHETSLHLSSSSSMMTPLFANKSCDLFTASNAQCVIGTYVQYAVNVSEVDDIRKTLNFSRTHNIRFVVRNTGHDYMGKSTGTGGLSVWTRHLQETQWIPKYSSSFYTGPAIKAQAGVSMEQMYKIADENGHVIIGGDCSSVGYTGGYIQGGGHSMLSSFLGLAADSALEYEVVTTTGKFVVASPIQNSDLYWALSGGGGGSYGIVWSVTVKAYPNFPVVIANVSFTSANISQDLFWQAIASYQAITPALADAGAYAMAGYYGPASFGLAPVFVPNATIEQVQNLIKPFLSNLTAFGINHTFSISSHPTFQIAFDSVPGYVDLTVGIFNFGGRILPRSLWGDPGIFNRTMAVLRGIADNGGTLMDITLSPSIKINSAPPNAVLPAWRTAQKFLITLLAWNDTATAAEIKATQNRVTNVIDQPLRDLAPDSGTYLNEADPNEPNWQQSFYGANYQRLLSIKDRWDPEGMLFGRTAVGGDRWFEDADGRLCRVLGRISLISQTIDNSLV</sequence>
<dbReference type="EMBL" id="KN837202">
    <property type="protein sequence ID" value="KIJ34204.1"/>
    <property type="molecule type" value="Genomic_DNA"/>
</dbReference>
<evidence type="ECO:0000256" key="3">
    <source>
        <dbReference type="SAM" id="SignalP"/>
    </source>
</evidence>
<dbReference type="GO" id="GO:0071949">
    <property type="term" value="F:FAD binding"/>
    <property type="evidence" value="ECO:0007669"/>
    <property type="project" value="InterPro"/>
</dbReference>
<evidence type="ECO:0000256" key="1">
    <source>
        <dbReference type="ARBA" id="ARBA00005466"/>
    </source>
</evidence>
<evidence type="ECO:0000256" key="2">
    <source>
        <dbReference type="ARBA" id="ARBA00023002"/>
    </source>
</evidence>
<dbReference type="PANTHER" id="PTHR13878:SF91">
    <property type="entry name" value="FAD BINDING DOMAIN PROTEIN (AFU_ORTHOLOGUE AFUA_6G12070)-RELATED"/>
    <property type="match status" value="1"/>
</dbReference>
<evidence type="ECO:0000313" key="6">
    <source>
        <dbReference type="Proteomes" id="UP000054279"/>
    </source>
</evidence>
<dbReference type="InterPro" id="IPR012951">
    <property type="entry name" value="BBE"/>
</dbReference>
<name>A0A0C9UH74_SPHS4</name>
<dbReference type="Gene3D" id="3.30.465.10">
    <property type="match status" value="2"/>
</dbReference>